<dbReference type="Proteomes" id="UP001634007">
    <property type="component" value="Unassembled WGS sequence"/>
</dbReference>
<organism evidence="2 3">
    <name type="scientific">Eucalyptus globulus</name>
    <name type="common">Tasmanian blue gum</name>
    <dbReference type="NCBI Taxonomy" id="34317"/>
    <lineage>
        <taxon>Eukaryota</taxon>
        <taxon>Viridiplantae</taxon>
        <taxon>Streptophyta</taxon>
        <taxon>Embryophyta</taxon>
        <taxon>Tracheophyta</taxon>
        <taxon>Spermatophyta</taxon>
        <taxon>Magnoliopsida</taxon>
        <taxon>eudicotyledons</taxon>
        <taxon>Gunneridae</taxon>
        <taxon>Pentapetalae</taxon>
        <taxon>rosids</taxon>
        <taxon>malvids</taxon>
        <taxon>Myrtales</taxon>
        <taxon>Myrtaceae</taxon>
        <taxon>Myrtoideae</taxon>
        <taxon>Eucalypteae</taxon>
        <taxon>Eucalyptus</taxon>
    </lineage>
</organism>
<feature type="compositionally biased region" description="Low complexity" evidence="1">
    <location>
        <begin position="100"/>
        <end position="111"/>
    </location>
</feature>
<feature type="region of interest" description="Disordered" evidence="1">
    <location>
        <begin position="29"/>
        <end position="53"/>
    </location>
</feature>
<evidence type="ECO:0000313" key="2">
    <source>
        <dbReference type="EMBL" id="KAL3749798.1"/>
    </source>
</evidence>
<proteinExistence type="predicted"/>
<sequence length="119" mass="12059">MVCPGAAKPLTARRARTLAPPPCLRLLSPVPTDAAPAPPRLASPAPRAGPRLPLCSSADATAARPALVPCSSVADDRHPCGSSLLPVPDASRPRTIRTLAAAPSRPATAPSNPVLPARC</sequence>
<evidence type="ECO:0000313" key="3">
    <source>
        <dbReference type="Proteomes" id="UP001634007"/>
    </source>
</evidence>
<accession>A0ABD3LGQ0</accession>
<dbReference type="EMBL" id="JBJKBG010000002">
    <property type="protein sequence ID" value="KAL3749798.1"/>
    <property type="molecule type" value="Genomic_DNA"/>
</dbReference>
<keyword evidence="3" id="KW-1185">Reference proteome</keyword>
<feature type="region of interest" description="Disordered" evidence="1">
    <location>
        <begin position="100"/>
        <end position="119"/>
    </location>
</feature>
<evidence type="ECO:0000256" key="1">
    <source>
        <dbReference type="SAM" id="MobiDB-lite"/>
    </source>
</evidence>
<name>A0ABD3LGQ0_EUCGL</name>
<feature type="compositionally biased region" description="Low complexity" evidence="1">
    <location>
        <begin position="42"/>
        <end position="53"/>
    </location>
</feature>
<comment type="caution">
    <text evidence="2">The sequence shown here is derived from an EMBL/GenBank/DDBJ whole genome shotgun (WGS) entry which is preliminary data.</text>
</comment>
<dbReference type="AlphaFoldDB" id="A0ABD3LGQ0"/>
<reference evidence="2 3" key="1">
    <citation type="submission" date="2024-11" db="EMBL/GenBank/DDBJ databases">
        <title>Chromosome-level genome assembly of Eucalyptus globulus Labill. provides insights into its genome evolution.</title>
        <authorList>
            <person name="Li X."/>
        </authorList>
    </citation>
    <scope>NUCLEOTIDE SEQUENCE [LARGE SCALE GENOMIC DNA]</scope>
    <source>
        <strain evidence="2">CL2024</strain>
        <tissue evidence="2">Fresh tender leaves</tissue>
    </source>
</reference>
<protein>
    <submittedName>
        <fullName evidence="2">Uncharacterized protein</fullName>
    </submittedName>
</protein>
<gene>
    <name evidence="2" type="ORF">ACJRO7_010856</name>
</gene>